<protein>
    <submittedName>
        <fullName evidence="1">cDNA FLJ61752</fullName>
    </submittedName>
</protein>
<sequence>MGMPQGARLGPWAAARGPWIPQCPHTHHAQPWSHHYSHRGPGPGPEMTVGSTILINVQVTGSLSLALAGVVVTPVEHSLMGDMPWWRTHLWLSYVRTRGEEEMDTASGASLTPRTALVIIPILVSPTLLPQLDPGL</sequence>
<organism evidence="1">
    <name type="scientific">Homo sapiens</name>
    <name type="common">Human</name>
    <dbReference type="NCBI Taxonomy" id="9606"/>
    <lineage>
        <taxon>Eukaryota</taxon>
        <taxon>Metazoa</taxon>
        <taxon>Chordata</taxon>
        <taxon>Craniata</taxon>
        <taxon>Vertebrata</taxon>
        <taxon>Euteleostomi</taxon>
        <taxon>Mammalia</taxon>
        <taxon>Eutheria</taxon>
        <taxon>Euarchontoglires</taxon>
        <taxon>Primates</taxon>
        <taxon>Haplorrhini</taxon>
        <taxon>Catarrhini</taxon>
        <taxon>Hominidae</taxon>
        <taxon>Homo</taxon>
    </lineage>
</organism>
<dbReference type="EMBL" id="AK299780">
    <property type="protein sequence ID" value="BAG61662.1"/>
    <property type="molecule type" value="mRNA"/>
</dbReference>
<reference evidence="1" key="1">
    <citation type="submission" date="2007-10" db="EMBL/GenBank/DDBJ databases">
        <title>NEDO human cDNA sequencing project focused on splicing variants.</title>
        <authorList>
            <person name="Wakamatsu A."/>
            <person name="Yamamoto J."/>
            <person name="Kimura K."/>
            <person name="Ishii S."/>
            <person name="Watanabe K."/>
            <person name="Sugiyama A."/>
            <person name="Murakawa K."/>
            <person name="Kaida T."/>
            <person name="Tsuchiya K."/>
            <person name="Fukuzumi Y."/>
            <person name="Kumagai A."/>
            <person name="Oishi Y."/>
            <person name="Yamamoto S."/>
            <person name="Ono Y."/>
            <person name="Komori Y."/>
            <person name="Yamazaki M."/>
            <person name="Kisu Y."/>
            <person name="Nishikawa T."/>
            <person name="Sugano S."/>
            <person name="Nomura N."/>
            <person name="Isogai T."/>
        </authorList>
    </citation>
    <scope>NUCLEOTIDE SEQUENCE</scope>
    <source>
        <tissue evidence="1">Brain</tissue>
    </source>
</reference>
<dbReference type="AlphaFoldDB" id="B4DSK0"/>
<proteinExistence type="evidence at transcript level"/>
<evidence type="ECO:0000313" key="1">
    <source>
        <dbReference type="EMBL" id="BAG61662.1"/>
    </source>
</evidence>
<accession>B4DSK0</accession>
<name>B4DSK0_HUMAN</name>